<keyword evidence="7" id="KW-1015">Disulfide bond</keyword>
<dbReference type="GO" id="GO:0007186">
    <property type="term" value="P:G protein-coupled receptor signaling pathway"/>
    <property type="evidence" value="ECO:0007669"/>
    <property type="project" value="InterPro"/>
</dbReference>
<dbReference type="InterPro" id="IPR047313">
    <property type="entry name" value="SMN_C"/>
</dbReference>
<reference evidence="12 13" key="1">
    <citation type="submission" date="2021-06" db="EMBL/GenBank/DDBJ databases">
        <authorList>
            <person name="Palmer J.M."/>
        </authorList>
    </citation>
    <scope>NUCLEOTIDE SEQUENCE [LARGE SCALE GENOMIC DNA]</scope>
    <source>
        <strain evidence="12 13">MEX-2019</strain>
        <tissue evidence="12">Muscle</tissue>
    </source>
</reference>
<dbReference type="CDD" id="cd22852">
    <property type="entry name" value="SMN_C"/>
    <property type="match status" value="1"/>
</dbReference>
<evidence type="ECO:0000256" key="6">
    <source>
        <dbReference type="ARBA" id="ARBA00022664"/>
    </source>
</evidence>
<evidence type="ECO:0000256" key="2">
    <source>
        <dbReference type="ARBA" id="ARBA00004613"/>
    </source>
</evidence>
<evidence type="ECO:0000256" key="1">
    <source>
        <dbReference type="ARBA" id="ARBA00004408"/>
    </source>
</evidence>
<dbReference type="CDD" id="cd22741">
    <property type="entry name" value="CART_CTD-like"/>
    <property type="match status" value="1"/>
</dbReference>
<sequence length="384" mass="43114">MTAMTDRYLPHEAMEPEVPVMDAVTDTEATPAEVLEVSQILQAMEAEALVETDRGEKQDAVQQDEQTACPPIKDVSTTETVKDWKPGSRCRAVYSEDGLVYPAVILWVKDQRCRVRYDKYNNEEELDVSSLLHPDELRGATKAEGYSWKPDPPTGNLDWKRRRRDESKGDRRGERRSTQSDNPNSNMMKERTDKQTKVEKEATEKRKGDLTHNLFPPFTPQVGSMDPLSFVPPPPPPVWTFCGKEPGDGPDVNSITNMLMLWYMCGFHTGSYLSVSTMVSSRILLLGASCWLLVALGSCDELIEKRSPEYGVIKTEEEKELIEALQEVLEKLKNKQLPPSEKKLGWLPPCDASEQCAVRKGARIGKLCGCPRGTSCNFSVLKCV</sequence>
<dbReference type="SMART" id="SM00333">
    <property type="entry name" value="TUDOR"/>
    <property type="match status" value="1"/>
</dbReference>
<evidence type="ECO:0000256" key="10">
    <source>
        <dbReference type="SAM" id="MobiDB-lite"/>
    </source>
</evidence>
<feature type="compositionally biased region" description="Basic and acidic residues" evidence="10">
    <location>
        <begin position="164"/>
        <end position="178"/>
    </location>
</feature>
<dbReference type="AlphaFoldDB" id="A0AAV9QUJ1"/>
<feature type="region of interest" description="Disordered" evidence="10">
    <location>
        <begin position="142"/>
        <end position="215"/>
    </location>
</feature>
<dbReference type="GO" id="GO:0015030">
    <property type="term" value="C:Cajal body"/>
    <property type="evidence" value="ECO:0007669"/>
    <property type="project" value="UniProtKB-SubCell"/>
</dbReference>
<name>A0AAV9QUJ1_9TELE</name>
<dbReference type="GO" id="GO:0032099">
    <property type="term" value="P:negative regulation of appetite"/>
    <property type="evidence" value="ECO:0007669"/>
    <property type="project" value="InterPro"/>
</dbReference>
<dbReference type="GO" id="GO:0008343">
    <property type="term" value="P:adult feeding behavior"/>
    <property type="evidence" value="ECO:0007669"/>
    <property type="project" value="InterPro"/>
</dbReference>
<dbReference type="InterPro" id="IPR009106">
    <property type="entry name" value="CART"/>
</dbReference>
<dbReference type="InterPro" id="IPR002999">
    <property type="entry name" value="Tudor"/>
</dbReference>
<evidence type="ECO:0000256" key="7">
    <source>
        <dbReference type="ARBA" id="ARBA00023157"/>
    </source>
</evidence>
<comment type="similarity">
    <text evidence="4">Belongs to the SMN family.</text>
</comment>
<dbReference type="GO" id="GO:0006397">
    <property type="term" value="P:mRNA processing"/>
    <property type="evidence" value="ECO:0007669"/>
    <property type="project" value="UniProtKB-KW"/>
</dbReference>
<dbReference type="Pfam" id="PF06003">
    <property type="entry name" value="SMN_Tudor"/>
    <property type="match status" value="1"/>
</dbReference>
<feature type="domain" description="Tudor" evidence="11">
    <location>
        <begin position="83"/>
        <end position="141"/>
    </location>
</feature>
<evidence type="ECO:0000256" key="4">
    <source>
        <dbReference type="ARBA" id="ARBA00005371"/>
    </source>
</evidence>
<keyword evidence="5" id="KW-0964">Secreted</keyword>
<evidence type="ECO:0000256" key="3">
    <source>
        <dbReference type="ARBA" id="ARBA00005294"/>
    </source>
</evidence>
<dbReference type="Pfam" id="PF06373">
    <property type="entry name" value="CART"/>
    <property type="match status" value="1"/>
</dbReference>
<dbReference type="GO" id="GO:0005737">
    <property type="term" value="C:cytoplasm"/>
    <property type="evidence" value="ECO:0007669"/>
    <property type="project" value="InterPro"/>
</dbReference>
<dbReference type="EMBL" id="JAHHUM010002886">
    <property type="protein sequence ID" value="KAK5600447.1"/>
    <property type="molecule type" value="Genomic_DNA"/>
</dbReference>
<organism evidence="12 13">
    <name type="scientific">Crenichthys baileyi</name>
    <name type="common">White River springfish</name>
    <dbReference type="NCBI Taxonomy" id="28760"/>
    <lineage>
        <taxon>Eukaryota</taxon>
        <taxon>Metazoa</taxon>
        <taxon>Chordata</taxon>
        <taxon>Craniata</taxon>
        <taxon>Vertebrata</taxon>
        <taxon>Euteleostomi</taxon>
        <taxon>Actinopterygii</taxon>
        <taxon>Neopterygii</taxon>
        <taxon>Teleostei</taxon>
        <taxon>Neoteleostei</taxon>
        <taxon>Acanthomorphata</taxon>
        <taxon>Ovalentaria</taxon>
        <taxon>Atherinomorphae</taxon>
        <taxon>Cyprinodontiformes</taxon>
        <taxon>Goodeidae</taxon>
        <taxon>Crenichthys</taxon>
    </lineage>
</organism>
<evidence type="ECO:0000313" key="12">
    <source>
        <dbReference type="EMBL" id="KAK5600447.1"/>
    </source>
</evidence>
<dbReference type="PROSITE" id="PS50304">
    <property type="entry name" value="TUDOR"/>
    <property type="match status" value="1"/>
</dbReference>
<comment type="caution">
    <text evidence="12">The sequence shown here is derived from an EMBL/GenBank/DDBJ whole genome shotgun (WGS) entry which is preliminary data.</text>
</comment>
<keyword evidence="6" id="KW-0507">mRNA processing</keyword>
<dbReference type="SUPFAM" id="SSF64546">
    <property type="entry name" value="Satiety factor CART (cocaine and amphetamine regulated transcript)"/>
    <property type="match status" value="1"/>
</dbReference>
<dbReference type="GO" id="GO:0005184">
    <property type="term" value="F:neuropeptide hormone activity"/>
    <property type="evidence" value="ECO:0007669"/>
    <property type="project" value="InterPro"/>
</dbReference>
<keyword evidence="8" id="KW-0508">mRNA splicing</keyword>
<protein>
    <recommendedName>
        <fullName evidence="11">Tudor domain-containing protein</fullName>
    </recommendedName>
</protein>
<evidence type="ECO:0000259" key="11">
    <source>
        <dbReference type="PROSITE" id="PS50304"/>
    </source>
</evidence>
<evidence type="ECO:0000256" key="5">
    <source>
        <dbReference type="ARBA" id="ARBA00022525"/>
    </source>
</evidence>
<dbReference type="InterPro" id="IPR010304">
    <property type="entry name" value="SMN_Tudor"/>
</dbReference>
<dbReference type="GO" id="GO:0009267">
    <property type="term" value="P:cellular response to starvation"/>
    <property type="evidence" value="ECO:0007669"/>
    <property type="project" value="InterPro"/>
</dbReference>
<dbReference type="GO" id="GO:0003723">
    <property type="term" value="F:RNA binding"/>
    <property type="evidence" value="ECO:0007669"/>
    <property type="project" value="InterPro"/>
</dbReference>
<dbReference type="PANTHER" id="PTHR16655">
    <property type="entry name" value="COCAINE AND AMPHETAMINE REGULATED TRANSCRIPT PROTEIN"/>
    <property type="match status" value="1"/>
</dbReference>
<comment type="subcellular location">
    <subcellularLocation>
        <location evidence="1">Nucleus</location>
        <location evidence="1">Cajal body</location>
    </subcellularLocation>
    <subcellularLocation>
        <location evidence="2">Secreted</location>
    </subcellularLocation>
</comment>
<keyword evidence="13" id="KW-1185">Reference proteome</keyword>
<dbReference type="PANTHER" id="PTHR16655:SF4">
    <property type="entry name" value="COCAINE- AND AMPHETAMINE-REGULATED TRANSCRIPT PROTEIN"/>
    <property type="match status" value="1"/>
</dbReference>
<dbReference type="GO" id="GO:0008380">
    <property type="term" value="P:RNA splicing"/>
    <property type="evidence" value="ECO:0007669"/>
    <property type="project" value="UniProtKB-KW"/>
</dbReference>
<dbReference type="Gene3D" id="4.10.40.30">
    <property type="entry name" value="CART, C-terminal domain"/>
    <property type="match status" value="1"/>
</dbReference>
<accession>A0AAV9QUJ1</accession>
<gene>
    <name evidence="12" type="ORF">CRENBAI_019703</name>
</gene>
<dbReference type="Gene3D" id="2.30.30.140">
    <property type="match status" value="1"/>
</dbReference>
<proteinExistence type="inferred from homology"/>
<feature type="compositionally biased region" description="Basic and acidic residues" evidence="10">
    <location>
        <begin position="188"/>
        <end position="210"/>
    </location>
</feature>
<dbReference type="InterPro" id="IPR036722">
    <property type="entry name" value="CART_C_sf"/>
</dbReference>
<evidence type="ECO:0000313" key="13">
    <source>
        <dbReference type="Proteomes" id="UP001311232"/>
    </source>
</evidence>
<dbReference type="Proteomes" id="UP001311232">
    <property type="component" value="Unassembled WGS sequence"/>
</dbReference>
<dbReference type="GO" id="GO:0005615">
    <property type="term" value="C:extracellular space"/>
    <property type="evidence" value="ECO:0007669"/>
    <property type="project" value="InterPro"/>
</dbReference>
<comment type="similarity">
    <text evidence="3">Belongs to the CART family.</text>
</comment>
<evidence type="ECO:0000256" key="8">
    <source>
        <dbReference type="ARBA" id="ARBA00023187"/>
    </source>
</evidence>
<dbReference type="Pfam" id="PF20635">
    <property type="entry name" value="SMN_YG-box"/>
    <property type="match status" value="1"/>
</dbReference>
<dbReference type="SUPFAM" id="SSF63748">
    <property type="entry name" value="Tudor/PWWP/MBT"/>
    <property type="match status" value="1"/>
</dbReference>
<keyword evidence="9" id="KW-0539">Nucleus</keyword>
<dbReference type="GO" id="GO:0043410">
    <property type="term" value="P:positive regulation of MAPK cascade"/>
    <property type="evidence" value="ECO:0007669"/>
    <property type="project" value="InterPro"/>
</dbReference>
<evidence type="ECO:0000256" key="9">
    <source>
        <dbReference type="ARBA" id="ARBA00023242"/>
    </source>
</evidence>